<evidence type="ECO:0000259" key="7">
    <source>
        <dbReference type="PROSITE" id="PS50119"/>
    </source>
</evidence>
<dbReference type="InterPro" id="IPR001841">
    <property type="entry name" value="Znf_RING"/>
</dbReference>
<feature type="domain" description="B box-type" evidence="7">
    <location>
        <begin position="86"/>
        <end position="127"/>
    </location>
</feature>
<evidence type="ECO:0000256" key="1">
    <source>
        <dbReference type="ARBA" id="ARBA00022723"/>
    </source>
</evidence>
<dbReference type="Pfam" id="PF00643">
    <property type="entry name" value="zf-B_box"/>
    <property type="match status" value="1"/>
</dbReference>
<gene>
    <name evidence="8" type="ORF">AAFF_G00299500</name>
</gene>
<evidence type="ECO:0000256" key="5">
    <source>
        <dbReference type="SAM" id="MobiDB-lite"/>
    </source>
</evidence>
<dbReference type="Proteomes" id="UP001221898">
    <property type="component" value="Unassembled WGS sequence"/>
</dbReference>
<accession>A0AAD7W188</accession>
<dbReference type="SMART" id="SM00336">
    <property type="entry name" value="BBOX"/>
    <property type="match status" value="1"/>
</dbReference>
<name>A0AAD7W188_9TELE</name>
<protein>
    <recommendedName>
        <fullName evidence="10">Tripartite motif-containing protein 35-like</fullName>
    </recommendedName>
</protein>
<dbReference type="PROSITE" id="PS50089">
    <property type="entry name" value="ZF_RING_2"/>
    <property type="match status" value="1"/>
</dbReference>
<dbReference type="InterPro" id="IPR043136">
    <property type="entry name" value="B30.2/SPRY_sf"/>
</dbReference>
<dbReference type="SUPFAM" id="SSF57850">
    <property type="entry name" value="RING/U-box"/>
    <property type="match status" value="1"/>
</dbReference>
<dbReference type="Gene3D" id="3.30.40.10">
    <property type="entry name" value="Zinc/RING finger domain, C3HC4 (zinc finger)"/>
    <property type="match status" value="1"/>
</dbReference>
<dbReference type="SUPFAM" id="SSF57845">
    <property type="entry name" value="B-box zinc-binding domain"/>
    <property type="match status" value="1"/>
</dbReference>
<evidence type="ECO:0000259" key="6">
    <source>
        <dbReference type="PROSITE" id="PS50089"/>
    </source>
</evidence>
<dbReference type="PANTHER" id="PTHR24103">
    <property type="entry name" value="E3 UBIQUITIN-PROTEIN LIGASE TRIM"/>
    <property type="match status" value="1"/>
</dbReference>
<evidence type="ECO:0000313" key="9">
    <source>
        <dbReference type="Proteomes" id="UP001221898"/>
    </source>
</evidence>
<keyword evidence="1" id="KW-0479">Metal-binding</keyword>
<evidence type="ECO:0000256" key="3">
    <source>
        <dbReference type="ARBA" id="ARBA00022833"/>
    </source>
</evidence>
<dbReference type="InterPro" id="IPR000315">
    <property type="entry name" value="Znf_B-box"/>
</dbReference>
<feature type="compositionally biased region" description="Basic and acidic residues" evidence="5">
    <location>
        <begin position="202"/>
        <end position="221"/>
    </location>
</feature>
<reference evidence="8" key="1">
    <citation type="journal article" date="2023" name="Science">
        <title>Genome structures resolve the early diversification of teleost fishes.</title>
        <authorList>
            <person name="Parey E."/>
            <person name="Louis A."/>
            <person name="Montfort J."/>
            <person name="Bouchez O."/>
            <person name="Roques C."/>
            <person name="Iampietro C."/>
            <person name="Lluch J."/>
            <person name="Castinel A."/>
            <person name="Donnadieu C."/>
            <person name="Desvignes T."/>
            <person name="Floi Bucao C."/>
            <person name="Jouanno E."/>
            <person name="Wen M."/>
            <person name="Mejri S."/>
            <person name="Dirks R."/>
            <person name="Jansen H."/>
            <person name="Henkel C."/>
            <person name="Chen W.J."/>
            <person name="Zahm M."/>
            <person name="Cabau C."/>
            <person name="Klopp C."/>
            <person name="Thompson A.W."/>
            <person name="Robinson-Rechavi M."/>
            <person name="Braasch I."/>
            <person name="Lecointre G."/>
            <person name="Bobe J."/>
            <person name="Postlethwait J.H."/>
            <person name="Berthelot C."/>
            <person name="Roest Crollius H."/>
            <person name="Guiguen Y."/>
        </authorList>
    </citation>
    <scope>NUCLEOTIDE SEQUENCE</scope>
    <source>
        <strain evidence="8">NC1722</strain>
    </source>
</reference>
<dbReference type="Pfam" id="PF15227">
    <property type="entry name" value="zf-C3HC4_4"/>
    <property type="match status" value="1"/>
</dbReference>
<sequence length="352" mass="40879">MASCSSLPEEDHICPVCFDIFRDPVLLKCSRSFCKICLQKFWEQPDSRECPVCRRKYCTESPPRNVTLNNPCEAFSQHSIQRPAAESEALCCLHGNKLKFFCLNDEDPICIVCHTSEKHENHELLPVQEAALKYKEELETALRPLHEKLEDFNKNKQKSDQAADIIKNQARDTERQIWAEFEKLHQFLQNEEAARIAALREEEEQTSRMMKERSEQVKKEMSSLSDMTKAIELEIKAEDISFLQNYKETKTRVQCKVADSEMMSGGRIDVAKHLGNLKYRVWEKMLEIVQYTPVTLDSNRKGANLILSEDLTSVRHNRRSDEPRANAVWGSEGFISGRHCWEDGREVPLRQW</sequence>
<keyword evidence="3" id="KW-0862">Zinc</keyword>
<evidence type="ECO:0000313" key="8">
    <source>
        <dbReference type="EMBL" id="KAJ8371855.1"/>
    </source>
</evidence>
<dbReference type="SMART" id="SM00184">
    <property type="entry name" value="RING"/>
    <property type="match status" value="1"/>
</dbReference>
<dbReference type="PROSITE" id="PS50119">
    <property type="entry name" value="ZF_BBOX"/>
    <property type="match status" value="1"/>
</dbReference>
<feature type="region of interest" description="Disordered" evidence="5">
    <location>
        <begin position="202"/>
        <end position="223"/>
    </location>
</feature>
<feature type="domain" description="RING-type" evidence="6">
    <location>
        <begin position="14"/>
        <end position="54"/>
    </location>
</feature>
<dbReference type="InterPro" id="IPR013083">
    <property type="entry name" value="Znf_RING/FYVE/PHD"/>
</dbReference>
<proteinExistence type="predicted"/>
<dbReference type="AlphaFoldDB" id="A0AAD7W188"/>
<comment type="caution">
    <text evidence="8">The sequence shown here is derived from an EMBL/GenBank/DDBJ whole genome shotgun (WGS) entry which is preliminary data.</text>
</comment>
<dbReference type="InterPro" id="IPR013320">
    <property type="entry name" value="ConA-like_dom_sf"/>
</dbReference>
<dbReference type="Gene3D" id="2.60.120.920">
    <property type="match status" value="1"/>
</dbReference>
<dbReference type="EMBL" id="JAINUG010000427">
    <property type="protein sequence ID" value="KAJ8371855.1"/>
    <property type="molecule type" value="Genomic_DNA"/>
</dbReference>
<dbReference type="SUPFAM" id="SSF49899">
    <property type="entry name" value="Concanavalin A-like lectins/glucanases"/>
    <property type="match status" value="1"/>
</dbReference>
<dbReference type="Gene3D" id="3.30.160.60">
    <property type="entry name" value="Classic Zinc Finger"/>
    <property type="match status" value="1"/>
</dbReference>
<evidence type="ECO:0000256" key="4">
    <source>
        <dbReference type="PROSITE-ProRule" id="PRU00024"/>
    </source>
</evidence>
<dbReference type="GO" id="GO:0008270">
    <property type="term" value="F:zinc ion binding"/>
    <property type="evidence" value="ECO:0007669"/>
    <property type="project" value="UniProtKB-KW"/>
</dbReference>
<keyword evidence="9" id="KW-1185">Reference proteome</keyword>
<keyword evidence="2 4" id="KW-0863">Zinc-finger</keyword>
<organism evidence="8 9">
    <name type="scientific">Aldrovandia affinis</name>
    <dbReference type="NCBI Taxonomy" id="143900"/>
    <lineage>
        <taxon>Eukaryota</taxon>
        <taxon>Metazoa</taxon>
        <taxon>Chordata</taxon>
        <taxon>Craniata</taxon>
        <taxon>Vertebrata</taxon>
        <taxon>Euteleostomi</taxon>
        <taxon>Actinopterygii</taxon>
        <taxon>Neopterygii</taxon>
        <taxon>Teleostei</taxon>
        <taxon>Notacanthiformes</taxon>
        <taxon>Halosauridae</taxon>
        <taxon>Aldrovandia</taxon>
    </lineage>
</organism>
<evidence type="ECO:0008006" key="10">
    <source>
        <dbReference type="Google" id="ProtNLM"/>
    </source>
</evidence>
<dbReference type="InterPro" id="IPR050143">
    <property type="entry name" value="TRIM/RBCC"/>
</dbReference>
<evidence type="ECO:0000256" key="2">
    <source>
        <dbReference type="ARBA" id="ARBA00022771"/>
    </source>
</evidence>